<name>D3BSV6_HETP5</name>
<dbReference type="GO" id="GO:0006398">
    <property type="term" value="P:mRNA 3'-end processing by stem-loop binding and cleavage"/>
    <property type="evidence" value="ECO:0007669"/>
    <property type="project" value="TreeGrafter"/>
</dbReference>
<dbReference type="EMBL" id="ADBJ01000054">
    <property type="protein sequence ID" value="EFA75571.1"/>
    <property type="molecule type" value="Genomic_DNA"/>
</dbReference>
<comment type="caution">
    <text evidence="2">The sequence shown here is derived from an EMBL/GenBank/DDBJ whole genome shotgun (WGS) entry which is preliminary data.</text>
</comment>
<sequence length="150" mass="17254">MVKGNKKSDLNSLLCVFNALTGSQITVQLRNENEIYGTIDTIDEHMNIELSNATLKRRDTTDSYDLILINSRNIRYIQIPDRIDLNSLLFLYSKTLSEMKNKYQRTRRKPVVQSTIDRGTIYVHDNGETLIVDTSKQNNNNNINNSNNSN</sequence>
<accession>D3BSV6</accession>
<dbReference type="GeneID" id="31366545"/>
<dbReference type="AlphaFoldDB" id="D3BSV6"/>
<keyword evidence="3" id="KW-1185">Reference proteome</keyword>
<dbReference type="GO" id="GO:0071209">
    <property type="term" value="F:U7 snRNA binding"/>
    <property type="evidence" value="ECO:0007669"/>
    <property type="project" value="TreeGrafter"/>
</dbReference>
<dbReference type="InterPro" id="IPR001163">
    <property type="entry name" value="Sm_dom_euk/arc"/>
</dbReference>
<dbReference type="RefSeq" id="XP_020427705.1">
    <property type="nucleotide sequence ID" value="XM_020581835.1"/>
</dbReference>
<evidence type="ECO:0000313" key="2">
    <source>
        <dbReference type="EMBL" id="EFA75571.1"/>
    </source>
</evidence>
<dbReference type="Proteomes" id="UP000001396">
    <property type="component" value="Unassembled WGS sequence"/>
</dbReference>
<dbReference type="Pfam" id="PF01423">
    <property type="entry name" value="LSM"/>
    <property type="match status" value="1"/>
</dbReference>
<protein>
    <submittedName>
        <fullName evidence="2">Putative small nuclear ribonucleoparticle-associated protein</fullName>
    </submittedName>
</protein>
<dbReference type="OMA" id="RNIRYIQ"/>
<dbReference type="STRING" id="670386.D3BSV6"/>
<dbReference type="GO" id="GO:0016604">
    <property type="term" value="C:nuclear body"/>
    <property type="evidence" value="ECO:0007669"/>
    <property type="project" value="TreeGrafter"/>
</dbReference>
<dbReference type="PROSITE" id="PS52002">
    <property type="entry name" value="SM"/>
    <property type="match status" value="1"/>
</dbReference>
<proteinExistence type="predicted"/>
<evidence type="ECO:0000259" key="1">
    <source>
        <dbReference type="PROSITE" id="PS52002"/>
    </source>
</evidence>
<dbReference type="PANTHER" id="PTHR21196">
    <property type="entry name" value="U7 SNRNA-ASSOCIATED SM-LIKE PROTEIN LSM10"/>
    <property type="match status" value="1"/>
</dbReference>
<dbReference type="InterPro" id="IPR010920">
    <property type="entry name" value="LSM_dom_sf"/>
</dbReference>
<dbReference type="SMART" id="SM00651">
    <property type="entry name" value="Sm"/>
    <property type="match status" value="1"/>
</dbReference>
<dbReference type="FunCoup" id="D3BSV6">
    <property type="interactions" value="1"/>
</dbReference>
<dbReference type="InParanoid" id="D3BSV6"/>
<reference evidence="2 3" key="1">
    <citation type="journal article" date="2011" name="Genome Res.">
        <title>Phylogeny-wide analysis of social amoeba genomes highlights ancient origins for complex intercellular communication.</title>
        <authorList>
            <person name="Heidel A.J."/>
            <person name="Lawal H.M."/>
            <person name="Felder M."/>
            <person name="Schilde C."/>
            <person name="Helps N.R."/>
            <person name="Tunggal B."/>
            <person name="Rivero F."/>
            <person name="John U."/>
            <person name="Schleicher M."/>
            <person name="Eichinger L."/>
            <person name="Platzer M."/>
            <person name="Noegel A.A."/>
            <person name="Schaap P."/>
            <person name="Gloeckner G."/>
        </authorList>
    </citation>
    <scope>NUCLEOTIDE SEQUENCE [LARGE SCALE GENOMIC DNA]</scope>
    <source>
        <strain evidence="3">ATCC 26659 / Pp 5 / PN500</strain>
    </source>
</reference>
<dbReference type="InterPro" id="IPR047575">
    <property type="entry name" value="Sm"/>
</dbReference>
<dbReference type="GO" id="GO:0071208">
    <property type="term" value="F:histone pre-mRNA DCP binding"/>
    <property type="evidence" value="ECO:0007669"/>
    <property type="project" value="TreeGrafter"/>
</dbReference>
<organism evidence="2 3">
    <name type="scientific">Heterostelium pallidum (strain ATCC 26659 / Pp 5 / PN500)</name>
    <name type="common">Cellular slime mold</name>
    <name type="synonym">Polysphondylium pallidum</name>
    <dbReference type="NCBI Taxonomy" id="670386"/>
    <lineage>
        <taxon>Eukaryota</taxon>
        <taxon>Amoebozoa</taxon>
        <taxon>Evosea</taxon>
        <taxon>Eumycetozoa</taxon>
        <taxon>Dictyostelia</taxon>
        <taxon>Acytosteliales</taxon>
        <taxon>Acytosteliaceae</taxon>
        <taxon>Heterostelium</taxon>
    </lineage>
</organism>
<dbReference type="GO" id="GO:0071254">
    <property type="term" value="C:cytoplasmic U snRNP body"/>
    <property type="evidence" value="ECO:0007669"/>
    <property type="project" value="TreeGrafter"/>
</dbReference>
<evidence type="ECO:0000313" key="3">
    <source>
        <dbReference type="Proteomes" id="UP000001396"/>
    </source>
</evidence>
<feature type="domain" description="Sm" evidence="1">
    <location>
        <begin position="12"/>
        <end position="83"/>
    </location>
</feature>
<gene>
    <name evidence="2" type="ORF">PPL_11076</name>
</gene>
<dbReference type="Gene3D" id="2.30.30.100">
    <property type="match status" value="1"/>
</dbReference>
<dbReference type="SUPFAM" id="SSF50182">
    <property type="entry name" value="Sm-like ribonucleoproteins"/>
    <property type="match status" value="1"/>
</dbReference>
<dbReference type="CDD" id="cd01733">
    <property type="entry name" value="LSm10"/>
    <property type="match status" value="1"/>
</dbReference>
<dbReference type="PANTHER" id="PTHR21196:SF1">
    <property type="entry name" value="U7 SNRNA-ASSOCIATED SM-LIKE PROTEIN LSM10"/>
    <property type="match status" value="1"/>
</dbReference>
<dbReference type="InterPro" id="IPR052840">
    <property type="entry name" value="U7_snRNA_Sm-like"/>
</dbReference>